<evidence type="ECO:0000256" key="1">
    <source>
        <dbReference type="SAM" id="MobiDB-lite"/>
    </source>
</evidence>
<dbReference type="EMBL" id="JBJQND010000007">
    <property type="protein sequence ID" value="KAL3871617.1"/>
    <property type="molecule type" value="Genomic_DNA"/>
</dbReference>
<name>A0ABD3WFY3_SINWO</name>
<feature type="compositionally biased region" description="Polar residues" evidence="1">
    <location>
        <begin position="59"/>
        <end position="85"/>
    </location>
</feature>
<reference evidence="2 3" key="1">
    <citation type="submission" date="2024-11" db="EMBL/GenBank/DDBJ databases">
        <title>Chromosome-level genome assembly of the freshwater bivalve Anodonta woodiana.</title>
        <authorList>
            <person name="Chen X."/>
        </authorList>
    </citation>
    <scope>NUCLEOTIDE SEQUENCE [LARGE SCALE GENOMIC DNA]</scope>
    <source>
        <strain evidence="2">MN2024</strain>
        <tissue evidence="2">Gills</tissue>
    </source>
</reference>
<dbReference type="Pfam" id="PF15389">
    <property type="entry name" value="DUF4612"/>
    <property type="match status" value="1"/>
</dbReference>
<proteinExistence type="predicted"/>
<dbReference type="InterPro" id="IPR027967">
    <property type="entry name" value="DUF4612"/>
</dbReference>
<dbReference type="Proteomes" id="UP001634394">
    <property type="component" value="Unassembled WGS sequence"/>
</dbReference>
<dbReference type="EMBL" id="JBJQND010000007">
    <property type="protein sequence ID" value="KAL3871619.1"/>
    <property type="molecule type" value="Genomic_DNA"/>
</dbReference>
<evidence type="ECO:0000313" key="2">
    <source>
        <dbReference type="EMBL" id="KAL3871618.1"/>
    </source>
</evidence>
<dbReference type="AlphaFoldDB" id="A0ABD3WFY3"/>
<dbReference type="EMBL" id="JBJQND010000007">
    <property type="protein sequence ID" value="KAL3871618.1"/>
    <property type="molecule type" value="Genomic_DNA"/>
</dbReference>
<gene>
    <name evidence="2" type="ORF">ACJMK2_039606</name>
</gene>
<feature type="compositionally biased region" description="Basic and acidic residues" evidence="1">
    <location>
        <begin position="38"/>
        <end position="58"/>
    </location>
</feature>
<feature type="region of interest" description="Disordered" evidence="1">
    <location>
        <begin position="1"/>
        <end position="94"/>
    </location>
</feature>
<accession>A0ABD3WFY3</accession>
<evidence type="ECO:0000313" key="3">
    <source>
        <dbReference type="Proteomes" id="UP001634394"/>
    </source>
</evidence>
<comment type="caution">
    <text evidence="2">The sequence shown here is derived from an EMBL/GenBank/DDBJ whole genome shotgun (WGS) entry which is preliminary data.</text>
</comment>
<sequence>MLLLWDMGCGRSKQRSPTSSNEDYLGEKESKKRKSKHGSAEKKENKDPSRKVSDKEINENSSQKLKTPSLIVNGSIQQTGNNEPTSPVFMDNFDGNGKLSSKSAYRDKSVVVNQKNIKITHSQIEFFKMLDEKIEKGRDFSDEDSFCETKST</sequence>
<organism evidence="2 3">
    <name type="scientific">Sinanodonta woodiana</name>
    <name type="common">Chinese pond mussel</name>
    <name type="synonym">Anodonta woodiana</name>
    <dbReference type="NCBI Taxonomy" id="1069815"/>
    <lineage>
        <taxon>Eukaryota</taxon>
        <taxon>Metazoa</taxon>
        <taxon>Spiralia</taxon>
        <taxon>Lophotrochozoa</taxon>
        <taxon>Mollusca</taxon>
        <taxon>Bivalvia</taxon>
        <taxon>Autobranchia</taxon>
        <taxon>Heteroconchia</taxon>
        <taxon>Palaeoheterodonta</taxon>
        <taxon>Unionida</taxon>
        <taxon>Unionoidea</taxon>
        <taxon>Unionidae</taxon>
        <taxon>Unioninae</taxon>
        <taxon>Sinanodonta</taxon>
    </lineage>
</organism>
<protein>
    <submittedName>
        <fullName evidence="2">Uncharacterized protein</fullName>
    </submittedName>
</protein>
<keyword evidence="3" id="KW-1185">Reference proteome</keyword>